<evidence type="ECO:0000259" key="3">
    <source>
        <dbReference type="Pfam" id="PF00155"/>
    </source>
</evidence>
<dbReference type="PANTHER" id="PTHR43795">
    <property type="entry name" value="BIFUNCTIONAL ASPARTATE AMINOTRANSFERASE AND GLUTAMATE/ASPARTATE-PREPHENATE AMINOTRANSFERASE-RELATED"/>
    <property type="match status" value="1"/>
</dbReference>
<name>A0A6A6T653_9PLEO</name>
<reference evidence="4" key="1">
    <citation type="journal article" date="2020" name="Stud. Mycol.">
        <title>101 Dothideomycetes genomes: a test case for predicting lifestyles and emergence of pathogens.</title>
        <authorList>
            <person name="Haridas S."/>
            <person name="Albert R."/>
            <person name="Binder M."/>
            <person name="Bloem J."/>
            <person name="Labutti K."/>
            <person name="Salamov A."/>
            <person name="Andreopoulos B."/>
            <person name="Baker S."/>
            <person name="Barry K."/>
            <person name="Bills G."/>
            <person name="Bluhm B."/>
            <person name="Cannon C."/>
            <person name="Castanera R."/>
            <person name="Culley D."/>
            <person name="Daum C."/>
            <person name="Ezra D."/>
            <person name="Gonzalez J."/>
            <person name="Henrissat B."/>
            <person name="Kuo A."/>
            <person name="Liang C."/>
            <person name="Lipzen A."/>
            <person name="Lutzoni F."/>
            <person name="Magnuson J."/>
            <person name="Mondo S."/>
            <person name="Nolan M."/>
            <person name="Ohm R."/>
            <person name="Pangilinan J."/>
            <person name="Park H.-J."/>
            <person name="Ramirez L."/>
            <person name="Alfaro M."/>
            <person name="Sun H."/>
            <person name="Tritt A."/>
            <person name="Yoshinaga Y."/>
            <person name="Zwiers L.-H."/>
            <person name="Turgeon B."/>
            <person name="Goodwin S."/>
            <person name="Spatafora J."/>
            <person name="Crous P."/>
            <person name="Grigoriev I."/>
        </authorList>
    </citation>
    <scope>NUCLEOTIDE SEQUENCE</scope>
    <source>
        <strain evidence="4">CBS 122681</strain>
    </source>
</reference>
<sequence length="461" mass="51041">MMTSAKSTLSARGADLATGPNMRDQSSQILGKQWHPIDNPDALVNIGTAENNLMQEDVADFVKSKDLDLQGVDFDYGEGPWGSVRLREGLAKFFNEFFQPHTNIDAADLTCMNGCSALFNMLSLTLGDPGDGIMLSMPSYVAFASDFGMVGKMKPIFVPTPPNTDAFSPEILSSYETAFQNAVRSGVRPRALMLCNPHNPLGRCYPPSTLIALLEFCNKYRIHLLADEIYAMSVYSLPSETKHAAEKERNDDPATPFTSILSLSYEDYIDPNLLHHIYGLSKDFVSGGLRIGSLYTRNTSLQRALCALSSFHWIGQIDQLIAVTMLEDAGFLASFLEKGRRALASSSRVARELLRREGIVWFGGERVNAGFFLWVDLRAWLGRKGTDEGVEDREEGGRWEAEGRLSKRMLDGGVFLTPGRGQGAEEPGWYRLVFSREEVVLREGIKRLVKVLGDVKKGSTV</sequence>
<protein>
    <submittedName>
        <fullName evidence="4">PLP-dependent transferase</fullName>
    </submittedName>
</protein>
<dbReference type="Gene3D" id="3.90.1150.10">
    <property type="entry name" value="Aspartate Aminotransferase, domain 1"/>
    <property type="match status" value="1"/>
</dbReference>
<dbReference type="InterPro" id="IPR004839">
    <property type="entry name" value="Aminotransferase_I/II_large"/>
</dbReference>
<evidence type="ECO:0000313" key="4">
    <source>
        <dbReference type="EMBL" id="KAF2655230.1"/>
    </source>
</evidence>
<proteinExistence type="predicted"/>
<dbReference type="GO" id="GO:0008483">
    <property type="term" value="F:transaminase activity"/>
    <property type="evidence" value="ECO:0007669"/>
    <property type="project" value="TreeGrafter"/>
</dbReference>
<dbReference type="Proteomes" id="UP000799324">
    <property type="component" value="Unassembled WGS sequence"/>
</dbReference>
<evidence type="ECO:0000256" key="1">
    <source>
        <dbReference type="ARBA" id="ARBA00022898"/>
    </source>
</evidence>
<feature type="region of interest" description="Disordered" evidence="2">
    <location>
        <begin position="1"/>
        <end position="25"/>
    </location>
</feature>
<keyword evidence="4" id="KW-0808">Transferase</keyword>
<keyword evidence="1" id="KW-0663">Pyridoxal phosphate</keyword>
<dbReference type="InterPro" id="IPR015421">
    <property type="entry name" value="PyrdxlP-dep_Trfase_major"/>
</dbReference>
<dbReference type="InterPro" id="IPR015424">
    <property type="entry name" value="PyrdxlP-dep_Trfase"/>
</dbReference>
<keyword evidence="5" id="KW-1185">Reference proteome</keyword>
<dbReference type="EMBL" id="MU004352">
    <property type="protein sequence ID" value="KAF2655230.1"/>
    <property type="molecule type" value="Genomic_DNA"/>
</dbReference>
<dbReference type="Pfam" id="PF00155">
    <property type="entry name" value="Aminotran_1_2"/>
    <property type="match status" value="1"/>
</dbReference>
<gene>
    <name evidence="4" type="ORF">K491DRAFT_693118</name>
</gene>
<dbReference type="CDD" id="cd00609">
    <property type="entry name" value="AAT_like"/>
    <property type="match status" value="1"/>
</dbReference>
<dbReference type="SUPFAM" id="SSF53383">
    <property type="entry name" value="PLP-dependent transferases"/>
    <property type="match status" value="1"/>
</dbReference>
<dbReference type="PRINTS" id="PR00753">
    <property type="entry name" value="ACCSYNTHASE"/>
</dbReference>
<evidence type="ECO:0000256" key="2">
    <source>
        <dbReference type="SAM" id="MobiDB-lite"/>
    </source>
</evidence>
<organism evidence="4 5">
    <name type="scientific">Lophiostoma macrostomum CBS 122681</name>
    <dbReference type="NCBI Taxonomy" id="1314788"/>
    <lineage>
        <taxon>Eukaryota</taxon>
        <taxon>Fungi</taxon>
        <taxon>Dikarya</taxon>
        <taxon>Ascomycota</taxon>
        <taxon>Pezizomycotina</taxon>
        <taxon>Dothideomycetes</taxon>
        <taxon>Pleosporomycetidae</taxon>
        <taxon>Pleosporales</taxon>
        <taxon>Lophiostomataceae</taxon>
        <taxon>Lophiostoma</taxon>
    </lineage>
</organism>
<evidence type="ECO:0000313" key="5">
    <source>
        <dbReference type="Proteomes" id="UP000799324"/>
    </source>
</evidence>
<dbReference type="InterPro" id="IPR050478">
    <property type="entry name" value="Ethylene_sulfur-biosynth"/>
</dbReference>
<dbReference type="GO" id="GO:0030170">
    <property type="term" value="F:pyridoxal phosphate binding"/>
    <property type="evidence" value="ECO:0007669"/>
    <property type="project" value="InterPro"/>
</dbReference>
<accession>A0A6A6T653</accession>
<feature type="compositionally biased region" description="Polar residues" evidence="2">
    <location>
        <begin position="1"/>
        <end position="10"/>
    </location>
</feature>
<feature type="domain" description="Aminotransferase class I/classII large" evidence="3">
    <location>
        <begin position="80"/>
        <end position="448"/>
    </location>
</feature>
<dbReference type="AlphaFoldDB" id="A0A6A6T653"/>
<dbReference type="InterPro" id="IPR015422">
    <property type="entry name" value="PyrdxlP-dep_Trfase_small"/>
</dbReference>
<dbReference type="GO" id="GO:0006520">
    <property type="term" value="P:amino acid metabolic process"/>
    <property type="evidence" value="ECO:0007669"/>
    <property type="project" value="TreeGrafter"/>
</dbReference>
<dbReference type="PANTHER" id="PTHR43795:SF39">
    <property type="entry name" value="AMINOTRANSFERASE CLASS I_CLASSII DOMAIN-CONTAINING PROTEIN"/>
    <property type="match status" value="1"/>
</dbReference>
<dbReference type="Gene3D" id="3.40.640.10">
    <property type="entry name" value="Type I PLP-dependent aspartate aminotransferase-like (Major domain)"/>
    <property type="match status" value="1"/>
</dbReference>
<dbReference type="OrthoDB" id="7042322at2759"/>